<keyword evidence="1" id="KW-1133">Transmembrane helix</keyword>
<comment type="caution">
    <text evidence="2">The sequence shown here is derived from an EMBL/GenBank/DDBJ whole genome shotgun (WGS) entry which is preliminary data.</text>
</comment>
<name>A0A8J8B6U6_9EURY</name>
<keyword evidence="1" id="KW-0812">Transmembrane</keyword>
<keyword evidence="1" id="KW-0472">Membrane</keyword>
<evidence type="ECO:0000313" key="3">
    <source>
        <dbReference type="Proteomes" id="UP000730161"/>
    </source>
</evidence>
<evidence type="ECO:0000256" key="1">
    <source>
        <dbReference type="SAM" id="Phobius"/>
    </source>
</evidence>
<feature type="transmembrane region" description="Helical" evidence="1">
    <location>
        <begin position="178"/>
        <end position="195"/>
    </location>
</feature>
<dbReference type="OrthoDB" id="12193at2157"/>
<feature type="transmembrane region" description="Helical" evidence="1">
    <location>
        <begin position="240"/>
        <end position="256"/>
    </location>
</feature>
<dbReference type="RefSeq" id="WP_211530698.1">
    <property type="nucleotide sequence ID" value="NZ_JWHL01000007.1"/>
</dbReference>
<sequence length="297" mass="33702">MQRIEKLLGPLHEGVWEVVIPKDEVERLPDSQWVRSRINIPTPGTIASYRNGQYHLHETATEYRVHLDRYDPKKHPFLHLIDDAPLVLMIVDTVAALATDSRNALRNTGSILEEQKKAWRLMILTGLFLILLGGWMASEPSTTFDSITRLMVPIILIGISIPFLRSGIDIHPFRIQSAGRLILGTGIAFIGFSAFYEEPEWTAGVLLLVVTAWTFASAWISFRHSFRNRKERFQEEIPRFLVGTLSLLVAGTALFAPDTVIIVLIFILAGISILFGCYLILEGIAFWRRMKKPRLKI</sequence>
<feature type="transmembrane region" description="Helical" evidence="1">
    <location>
        <begin position="262"/>
        <end position="287"/>
    </location>
</feature>
<feature type="transmembrane region" description="Helical" evidence="1">
    <location>
        <begin position="201"/>
        <end position="220"/>
    </location>
</feature>
<evidence type="ECO:0000313" key="2">
    <source>
        <dbReference type="EMBL" id="MBR1369027.1"/>
    </source>
</evidence>
<reference evidence="2" key="1">
    <citation type="submission" date="2014-12" db="EMBL/GenBank/DDBJ databases">
        <authorList>
            <person name="Huang H.-H."/>
            <person name="Chen S.-C."/>
            <person name="Lai M.-C."/>
        </authorList>
    </citation>
    <scope>NUCLEOTIDE SEQUENCE</scope>
    <source>
        <strain evidence="2">K1F9705b</strain>
    </source>
</reference>
<organism evidence="2 3">
    <name type="scientific">Methanocalculus chunghsingensis</name>
    <dbReference type="NCBI Taxonomy" id="156457"/>
    <lineage>
        <taxon>Archaea</taxon>
        <taxon>Methanobacteriati</taxon>
        <taxon>Methanobacteriota</taxon>
        <taxon>Stenosarchaea group</taxon>
        <taxon>Methanomicrobia</taxon>
        <taxon>Methanomicrobiales</taxon>
        <taxon>Methanocalculaceae</taxon>
        <taxon>Methanocalculus</taxon>
    </lineage>
</organism>
<proteinExistence type="predicted"/>
<feature type="transmembrane region" description="Helical" evidence="1">
    <location>
        <begin position="118"/>
        <end position="138"/>
    </location>
</feature>
<dbReference type="EMBL" id="JWHL01000007">
    <property type="protein sequence ID" value="MBR1369027.1"/>
    <property type="molecule type" value="Genomic_DNA"/>
</dbReference>
<gene>
    <name evidence="2" type="ORF">RJ53_05735</name>
</gene>
<dbReference type="Proteomes" id="UP000730161">
    <property type="component" value="Unassembled WGS sequence"/>
</dbReference>
<feature type="transmembrane region" description="Helical" evidence="1">
    <location>
        <begin position="150"/>
        <end position="166"/>
    </location>
</feature>
<accession>A0A8J8B6U6</accession>
<dbReference type="AlphaFoldDB" id="A0A8J8B6U6"/>
<protein>
    <submittedName>
        <fullName evidence="2">Uncharacterized protein</fullName>
    </submittedName>
</protein>
<keyword evidence="3" id="KW-1185">Reference proteome</keyword>